<organism evidence="3 4">
    <name type="scientific">Phanerochaete sordida</name>
    <dbReference type="NCBI Taxonomy" id="48140"/>
    <lineage>
        <taxon>Eukaryota</taxon>
        <taxon>Fungi</taxon>
        <taxon>Dikarya</taxon>
        <taxon>Basidiomycota</taxon>
        <taxon>Agaricomycotina</taxon>
        <taxon>Agaricomycetes</taxon>
        <taxon>Polyporales</taxon>
        <taxon>Phanerochaetaceae</taxon>
        <taxon>Phanerochaete</taxon>
    </lineage>
</organism>
<feature type="compositionally biased region" description="Polar residues" evidence="1">
    <location>
        <begin position="37"/>
        <end position="49"/>
    </location>
</feature>
<keyword evidence="2" id="KW-1133">Transmembrane helix</keyword>
<reference evidence="3 4" key="1">
    <citation type="submission" date="2021-08" db="EMBL/GenBank/DDBJ databases">
        <title>Draft Genome Sequence of Phanerochaete sordida strain YK-624.</title>
        <authorList>
            <person name="Mori T."/>
            <person name="Dohra H."/>
            <person name="Suzuki T."/>
            <person name="Kawagishi H."/>
            <person name="Hirai H."/>
        </authorList>
    </citation>
    <scope>NUCLEOTIDE SEQUENCE [LARGE SCALE GENOMIC DNA]</scope>
    <source>
        <strain evidence="3 4">YK-624</strain>
    </source>
</reference>
<dbReference type="EMBL" id="BPQB01000009">
    <property type="protein sequence ID" value="GJE88370.1"/>
    <property type="molecule type" value="Genomic_DNA"/>
</dbReference>
<evidence type="ECO:0000256" key="1">
    <source>
        <dbReference type="SAM" id="MobiDB-lite"/>
    </source>
</evidence>
<evidence type="ECO:0000313" key="4">
    <source>
        <dbReference type="Proteomes" id="UP000703269"/>
    </source>
</evidence>
<dbReference type="Proteomes" id="UP000703269">
    <property type="component" value="Unassembled WGS sequence"/>
</dbReference>
<feature type="transmembrane region" description="Helical" evidence="2">
    <location>
        <begin position="256"/>
        <end position="278"/>
    </location>
</feature>
<feature type="compositionally biased region" description="Basic and acidic residues" evidence="1">
    <location>
        <begin position="21"/>
        <end position="35"/>
    </location>
</feature>
<dbReference type="OrthoDB" id="3261666at2759"/>
<keyword evidence="4" id="KW-1185">Reference proteome</keyword>
<name>A0A9P3G5U1_9APHY</name>
<proteinExistence type="predicted"/>
<comment type="caution">
    <text evidence="3">The sequence shown here is derived from an EMBL/GenBank/DDBJ whole genome shotgun (WGS) entry which is preliminary data.</text>
</comment>
<evidence type="ECO:0000313" key="3">
    <source>
        <dbReference type="EMBL" id="GJE88370.1"/>
    </source>
</evidence>
<keyword evidence="2" id="KW-0812">Transmembrane</keyword>
<feature type="compositionally biased region" description="Acidic residues" evidence="1">
    <location>
        <begin position="77"/>
        <end position="87"/>
    </location>
</feature>
<sequence length="377" mass="40736">MSNNGLYSTPPLGGRPPFATDDDHLYDEKTGEHTRRLQQPTAADPNARSSAYNMYDSYLDESHRDSGVGALGMGMMEDLDDDDEDPFDDRHRSMQPPPSPRHQNTIPLAAPKPGYAAPVSALNINPPSPAASPVGRQPSPQIRPLVLVNNMNNPQSPRSPGGMVPASPHPLPPTITPIQPVFARPSKTVDERDVKFASQPILRGEKEGTVLPKRGEQGDDFWRRFSMVVKAESSAPQKESVWLRKTQSGTTRLTRWVWVIGILLLGCIAGGIGIGMYINSQNTAHNAPKAIGGSANEKLAGESSSAAPAAGGAATTSYHVSPTHTVARRGDEPVPTDVPLSFVHIPQQPSSFADDHLVRAVPPSRHRRSHLNRTNKV</sequence>
<dbReference type="AlphaFoldDB" id="A0A9P3G5U1"/>
<feature type="region of interest" description="Disordered" evidence="1">
    <location>
        <begin position="1"/>
        <end position="49"/>
    </location>
</feature>
<protein>
    <submittedName>
        <fullName evidence="3">Uncharacterized protein</fullName>
    </submittedName>
</protein>
<feature type="region of interest" description="Disordered" evidence="1">
    <location>
        <begin position="61"/>
        <end position="107"/>
    </location>
</feature>
<gene>
    <name evidence="3" type="ORF">PsYK624_044530</name>
</gene>
<keyword evidence="2" id="KW-0472">Membrane</keyword>
<accession>A0A9P3G5U1</accession>
<evidence type="ECO:0000256" key="2">
    <source>
        <dbReference type="SAM" id="Phobius"/>
    </source>
</evidence>